<protein>
    <submittedName>
        <fullName evidence="3">YggT family protein</fullName>
    </submittedName>
</protein>
<dbReference type="PANTHER" id="PTHR33219:SF14">
    <property type="entry name" value="PROTEIN COFACTOR ASSEMBLY OF COMPLEX C SUBUNIT B CCB3, CHLOROPLASTIC-RELATED"/>
    <property type="match status" value="1"/>
</dbReference>
<dbReference type="Pfam" id="PF02325">
    <property type="entry name" value="CCB3_YggT"/>
    <property type="match status" value="1"/>
</dbReference>
<dbReference type="PANTHER" id="PTHR33219">
    <property type="entry name" value="YLMG HOMOLOG PROTEIN 2, CHLOROPLASTIC"/>
    <property type="match status" value="1"/>
</dbReference>
<feature type="transmembrane region" description="Helical" evidence="2">
    <location>
        <begin position="7"/>
        <end position="33"/>
    </location>
</feature>
<keyword evidence="2" id="KW-1133">Transmembrane helix</keyword>
<organism evidence="3 4">
    <name type="scientific">Kiloniella laminariae</name>
    <dbReference type="NCBI Taxonomy" id="454162"/>
    <lineage>
        <taxon>Bacteria</taxon>
        <taxon>Pseudomonadati</taxon>
        <taxon>Pseudomonadota</taxon>
        <taxon>Alphaproteobacteria</taxon>
        <taxon>Rhodospirillales</taxon>
        <taxon>Kiloniellaceae</taxon>
        <taxon>Kiloniella</taxon>
    </lineage>
</organism>
<evidence type="ECO:0000313" key="3">
    <source>
        <dbReference type="EMBL" id="MCZ4280998.1"/>
    </source>
</evidence>
<evidence type="ECO:0000313" key="4">
    <source>
        <dbReference type="Proteomes" id="UP001069802"/>
    </source>
</evidence>
<evidence type="ECO:0000256" key="2">
    <source>
        <dbReference type="SAM" id="Phobius"/>
    </source>
</evidence>
<comment type="caution">
    <text evidence="3">The sequence shown here is derived from an EMBL/GenBank/DDBJ whole genome shotgun (WGS) entry which is preliminary data.</text>
</comment>
<dbReference type="EMBL" id="JAPWGY010000003">
    <property type="protein sequence ID" value="MCZ4280998.1"/>
    <property type="molecule type" value="Genomic_DNA"/>
</dbReference>
<gene>
    <name evidence="3" type="ORF">O4H49_09435</name>
</gene>
<evidence type="ECO:0000256" key="1">
    <source>
        <dbReference type="ARBA" id="ARBA00010894"/>
    </source>
</evidence>
<keyword evidence="4" id="KW-1185">Reference proteome</keyword>
<reference evidence="3" key="1">
    <citation type="submission" date="2022-12" db="EMBL/GenBank/DDBJ databases">
        <title>Bacterial isolates from different developmental stages of Nematostella vectensis.</title>
        <authorList>
            <person name="Fraune S."/>
        </authorList>
    </citation>
    <scope>NUCLEOTIDE SEQUENCE</scope>
    <source>
        <strain evidence="3">G21630-S1</strain>
    </source>
</reference>
<dbReference type="Proteomes" id="UP001069802">
    <property type="component" value="Unassembled WGS sequence"/>
</dbReference>
<keyword evidence="2" id="KW-0472">Membrane</keyword>
<sequence>MDIILGPLITVTLVALDLFKWALIISIILSWLVNFNVVNTQNPFVNTVGEFLWRLTEPALRPIRKVVPTISGIDLSPIVLFLIIMFIQNMLARLAYSIG</sequence>
<dbReference type="RefSeq" id="WP_269423183.1">
    <property type="nucleotide sequence ID" value="NZ_JAPWGY010000003.1"/>
</dbReference>
<accession>A0ABT4LIS2</accession>
<keyword evidence="2" id="KW-0812">Transmembrane</keyword>
<name>A0ABT4LIS2_9PROT</name>
<comment type="similarity">
    <text evidence="1">Belongs to the YggT family.</text>
</comment>
<dbReference type="InterPro" id="IPR003425">
    <property type="entry name" value="CCB3/YggT"/>
</dbReference>
<proteinExistence type="inferred from homology"/>
<feature type="transmembrane region" description="Helical" evidence="2">
    <location>
        <begin position="78"/>
        <end position="96"/>
    </location>
</feature>